<comment type="caution">
    <text evidence="1">The sequence shown here is derived from an EMBL/GenBank/DDBJ whole genome shotgun (WGS) entry which is preliminary data.</text>
</comment>
<dbReference type="Proteomes" id="UP000886860">
    <property type="component" value="Unassembled WGS sequence"/>
</dbReference>
<dbReference type="AlphaFoldDB" id="A0A9D1GKV5"/>
<dbReference type="GO" id="GO:0015562">
    <property type="term" value="F:efflux transmembrane transporter activity"/>
    <property type="evidence" value="ECO:0007669"/>
    <property type="project" value="InterPro"/>
</dbReference>
<gene>
    <name evidence="1" type="ORF">IAB60_08590</name>
</gene>
<reference evidence="1" key="2">
    <citation type="journal article" date="2021" name="PeerJ">
        <title>Extensive microbial diversity within the chicken gut microbiome revealed by metagenomics and culture.</title>
        <authorList>
            <person name="Gilroy R."/>
            <person name="Ravi A."/>
            <person name="Getino M."/>
            <person name="Pursley I."/>
            <person name="Horton D.L."/>
            <person name="Alikhan N.F."/>
            <person name="Baker D."/>
            <person name="Gharbi K."/>
            <person name="Hall N."/>
            <person name="Watson M."/>
            <person name="Adriaenssens E.M."/>
            <person name="Foster-Nyarko E."/>
            <person name="Jarju S."/>
            <person name="Secka A."/>
            <person name="Antonio M."/>
            <person name="Oren A."/>
            <person name="Chaudhuri R.R."/>
            <person name="La Ragione R."/>
            <person name="Hildebrand F."/>
            <person name="Pallen M.J."/>
        </authorList>
    </citation>
    <scope>NUCLEOTIDE SEQUENCE</scope>
    <source>
        <strain evidence="1">CHK123-3438</strain>
    </source>
</reference>
<dbReference type="EMBL" id="DVKS01000149">
    <property type="protein sequence ID" value="HIT42134.1"/>
    <property type="molecule type" value="Genomic_DNA"/>
</dbReference>
<protein>
    <submittedName>
        <fullName evidence="1">TolC family protein</fullName>
    </submittedName>
</protein>
<reference evidence="1" key="1">
    <citation type="submission" date="2020-10" db="EMBL/GenBank/DDBJ databases">
        <authorList>
            <person name="Gilroy R."/>
        </authorList>
    </citation>
    <scope>NUCLEOTIDE SEQUENCE</scope>
    <source>
        <strain evidence="1">CHK123-3438</strain>
    </source>
</reference>
<name>A0A9D1GKV5_9FIRM</name>
<evidence type="ECO:0000313" key="2">
    <source>
        <dbReference type="Proteomes" id="UP000886860"/>
    </source>
</evidence>
<accession>A0A9D1GKV5</accession>
<sequence>MQNLYQEVLDANISFDAARTGLDSARITWENAQEKYSMGMLSRTDYLQEQSSYIQKEFAFQTAELSLFQAMENYYWGVNGVMTLS</sequence>
<proteinExistence type="predicted"/>
<dbReference type="SUPFAM" id="SSF56954">
    <property type="entry name" value="Outer membrane efflux proteins (OEP)"/>
    <property type="match status" value="1"/>
</dbReference>
<evidence type="ECO:0000313" key="1">
    <source>
        <dbReference type="EMBL" id="HIT42134.1"/>
    </source>
</evidence>
<organism evidence="1 2">
    <name type="scientific">Candidatus Caccovicinus merdipullorum</name>
    <dbReference type="NCBI Taxonomy" id="2840724"/>
    <lineage>
        <taxon>Bacteria</taxon>
        <taxon>Bacillati</taxon>
        <taxon>Bacillota</taxon>
        <taxon>Clostridia</taxon>
        <taxon>Eubacteriales</taxon>
        <taxon>Candidatus Caccovicinus</taxon>
    </lineage>
</organism>
<dbReference type="Gene3D" id="1.20.1600.10">
    <property type="entry name" value="Outer membrane efflux proteins (OEP)"/>
    <property type="match status" value="1"/>
</dbReference>